<sequence length="99" mass="10908">RKVPTESDIENINEGGFFEPGPEPGKSSHLDSFKSSKKQFVQVDSVGGTILYVKSNVHKDGAIFPPMYLIGTSWYTEGYDGIETEGICILAKSLGYNCW</sequence>
<feature type="non-terminal residue" evidence="3">
    <location>
        <position position="1"/>
    </location>
</feature>
<dbReference type="InterPro" id="IPR029044">
    <property type="entry name" value="Nucleotide-diphossugar_trans"/>
</dbReference>
<dbReference type="InterPro" id="IPR052086">
    <property type="entry name" value="Mannan_Polymerase_Subunit"/>
</dbReference>
<feature type="non-terminal residue" evidence="3">
    <location>
        <position position="99"/>
    </location>
</feature>
<dbReference type="PANTHER" id="PTHR43083">
    <property type="entry name" value="MANNAN POLYMERASE II"/>
    <property type="match status" value="1"/>
</dbReference>
<dbReference type="AlphaFoldDB" id="A0A060C5R0"/>
<proteinExistence type="inferred from homology"/>
<protein>
    <submittedName>
        <fullName evidence="3">CAZy families GT62 protein</fullName>
    </submittedName>
</protein>
<name>A0A060C5R0_9SACH</name>
<evidence type="ECO:0000256" key="1">
    <source>
        <dbReference type="ARBA" id="ARBA00037964"/>
    </source>
</evidence>
<evidence type="ECO:0000313" key="3">
    <source>
        <dbReference type="EMBL" id="AIA91978.1"/>
    </source>
</evidence>
<organism evidence="3">
    <name type="scientific">uncultured Pichia</name>
    <dbReference type="NCBI Taxonomy" id="747082"/>
    <lineage>
        <taxon>Eukaryota</taxon>
        <taxon>Fungi</taxon>
        <taxon>Dikarya</taxon>
        <taxon>Ascomycota</taxon>
        <taxon>Saccharomycotina</taxon>
        <taxon>Saccharomycetes</taxon>
        <taxon>Saccharomycetales</taxon>
        <taxon>Saccharomycetaceae</taxon>
        <taxon>environmental samples</taxon>
    </lineage>
</organism>
<comment type="similarity">
    <text evidence="1">Belongs to the ANP1/MMN9/VAN1 family.</text>
</comment>
<dbReference type="Gene3D" id="3.90.550.10">
    <property type="entry name" value="Spore Coat Polysaccharide Biosynthesis Protein SpsA, Chain A"/>
    <property type="match status" value="1"/>
</dbReference>
<accession>A0A060C5R0</accession>
<dbReference type="Pfam" id="PF03452">
    <property type="entry name" value="Anp1"/>
    <property type="match status" value="1"/>
</dbReference>
<feature type="region of interest" description="Disordered" evidence="2">
    <location>
        <begin position="1"/>
        <end position="32"/>
    </location>
</feature>
<dbReference type="PANTHER" id="PTHR43083:SF6">
    <property type="entry name" value="MANNAN POLYMERASE COMPLEXES SUBUNIT MNN9"/>
    <property type="match status" value="1"/>
</dbReference>
<evidence type="ECO:0000256" key="2">
    <source>
        <dbReference type="SAM" id="MobiDB-lite"/>
    </source>
</evidence>
<reference evidence="3" key="1">
    <citation type="journal article" date="2013" name="Environ. Microbiol.">
        <title>Seasonally variable intestinal metagenomes of the red palm weevil (Rhynchophorus ferrugineus).</title>
        <authorList>
            <person name="Jia S."/>
            <person name="Zhang X."/>
            <person name="Zhang G."/>
            <person name="Yin A."/>
            <person name="Zhang S."/>
            <person name="Li F."/>
            <person name="Wang L."/>
            <person name="Zhao D."/>
            <person name="Yun Q."/>
            <person name="Tala"/>
            <person name="Wang J."/>
            <person name="Sun G."/>
            <person name="Baabdullah M."/>
            <person name="Yu X."/>
            <person name="Hu S."/>
            <person name="Al-Mssallem I.S."/>
            <person name="Yu J."/>
        </authorList>
    </citation>
    <scope>NUCLEOTIDE SEQUENCE</scope>
</reference>
<dbReference type="EMBL" id="KF124659">
    <property type="protein sequence ID" value="AIA91978.1"/>
    <property type="molecule type" value="Genomic_DNA"/>
</dbReference>